<dbReference type="PROSITE" id="PS51405">
    <property type="entry name" value="HEME_HALOPEROXIDASE"/>
    <property type="match status" value="1"/>
</dbReference>
<protein>
    <submittedName>
        <fullName evidence="11">Peroxidase stcC-like protein</fullName>
    </submittedName>
</protein>
<evidence type="ECO:0000256" key="8">
    <source>
        <dbReference type="SAM" id="MobiDB-lite"/>
    </source>
</evidence>
<dbReference type="Pfam" id="PF01328">
    <property type="entry name" value="Peroxidase_2"/>
    <property type="match status" value="1"/>
</dbReference>
<comment type="similarity">
    <text evidence="7">Belongs to the chloroperoxidase family.</text>
</comment>
<keyword evidence="6" id="KW-0408">Iron</keyword>
<feature type="region of interest" description="Disordered" evidence="8">
    <location>
        <begin position="31"/>
        <end position="50"/>
    </location>
</feature>
<keyword evidence="12" id="KW-1185">Reference proteome</keyword>
<dbReference type="PANTHER" id="PTHR33577:SF9">
    <property type="entry name" value="PEROXIDASE STCC"/>
    <property type="match status" value="1"/>
</dbReference>
<evidence type="ECO:0000256" key="2">
    <source>
        <dbReference type="ARBA" id="ARBA00022559"/>
    </source>
</evidence>
<evidence type="ECO:0000256" key="6">
    <source>
        <dbReference type="ARBA" id="ARBA00023004"/>
    </source>
</evidence>
<feature type="chain" id="PRO_5046460441" evidence="9">
    <location>
        <begin position="22"/>
        <end position="292"/>
    </location>
</feature>
<comment type="caution">
    <text evidence="11">The sequence shown here is derived from an EMBL/GenBank/DDBJ whole genome shotgun (WGS) entry which is preliminary data.</text>
</comment>
<keyword evidence="4" id="KW-0479">Metal-binding</keyword>
<proteinExistence type="inferred from homology"/>
<dbReference type="InterPro" id="IPR036851">
    <property type="entry name" value="Chloroperoxidase-like_sf"/>
</dbReference>
<comment type="cofactor">
    <cofactor evidence="1">
        <name>heme b</name>
        <dbReference type="ChEBI" id="CHEBI:60344"/>
    </cofactor>
</comment>
<evidence type="ECO:0000256" key="3">
    <source>
        <dbReference type="ARBA" id="ARBA00022617"/>
    </source>
</evidence>
<dbReference type="Gene3D" id="1.10.489.10">
    <property type="entry name" value="Chloroperoxidase-like"/>
    <property type="match status" value="1"/>
</dbReference>
<evidence type="ECO:0000256" key="7">
    <source>
        <dbReference type="ARBA" id="ARBA00025795"/>
    </source>
</evidence>
<keyword evidence="3" id="KW-0349">Heme</keyword>
<name>A0ABR0SC87_9HYPO</name>
<keyword evidence="2" id="KW-0575">Peroxidase</keyword>
<evidence type="ECO:0000256" key="1">
    <source>
        <dbReference type="ARBA" id="ARBA00001970"/>
    </source>
</evidence>
<dbReference type="SUPFAM" id="SSF47571">
    <property type="entry name" value="Cloroperoxidase"/>
    <property type="match status" value="1"/>
</dbReference>
<evidence type="ECO:0000259" key="10">
    <source>
        <dbReference type="PROSITE" id="PS51405"/>
    </source>
</evidence>
<sequence length="292" mass="31959">MKSQIAVTFLLPLLASGYSLANLAEPTLNPNDPRFKNWKPGGSGDSRSSCPGLNSLANHGFLPHDGKRIDAVSIVRASFQGFGMSPALPAILILKGLKNADLLTDGEFNLHDIDRRSWGIWHADSLSRENLPPGGDDLPPAETSRFQDRPWNVALTVMKNCGGRGNYDMTAAGHGAVESAMLMLALGDKNGADLRFIKEIFEMERLPRQLGWQPKAFAAAIDNVLDDAAQMQNSDKVLRCTSNGRVASRLDMIKALEPNSTGFTGEVEQLLKQAGFNRQSIFDNLERIDKER</sequence>
<feature type="signal peptide" evidence="9">
    <location>
        <begin position="1"/>
        <end position="21"/>
    </location>
</feature>
<organism evidence="11 12">
    <name type="scientific">Cladobotryum mycophilum</name>
    <dbReference type="NCBI Taxonomy" id="491253"/>
    <lineage>
        <taxon>Eukaryota</taxon>
        <taxon>Fungi</taxon>
        <taxon>Dikarya</taxon>
        <taxon>Ascomycota</taxon>
        <taxon>Pezizomycotina</taxon>
        <taxon>Sordariomycetes</taxon>
        <taxon>Hypocreomycetidae</taxon>
        <taxon>Hypocreales</taxon>
        <taxon>Hypocreaceae</taxon>
        <taxon>Cladobotryum</taxon>
    </lineage>
</organism>
<dbReference type="Proteomes" id="UP001338125">
    <property type="component" value="Unassembled WGS sequence"/>
</dbReference>
<evidence type="ECO:0000256" key="5">
    <source>
        <dbReference type="ARBA" id="ARBA00023002"/>
    </source>
</evidence>
<dbReference type="EMBL" id="JAVFKD010000014">
    <property type="protein sequence ID" value="KAK5989798.1"/>
    <property type="molecule type" value="Genomic_DNA"/>
</dbReference>
<gene>
    <name evidence="11" type="ORF">PT974_08059</name>
</gene>
<keyword evidence="9" id="KW-0732">Signal</keyword>
<evidence type="ECO:0000313" key="11">
    <source>
        <dbReference type="EMBL" id="KAK5989798.1"/>
    </source>
</evidence>
<feature type="domain" description="Heme haloperoxidase family profile" evidence="10">
    <location>
        <begin position="31"/>
        <end position="230"/>
    </location>
</feature>
<dbReference type="PANTHER" id="PTHR33577">
    <property type="entry name" value="STERIGMATOCYSTIN BIOSYNTHESIS PEROXIDASE STCC-RELATED"/>
    <property type="match status" value="1"/>
</dbReference>
<evidence type="ECO:0000313" key="12">
    <source>
        <dbReference type="Proteomes" id="UP001338125"/>
    </source>
</evidence>
<keyword evidence="5" id="KW-0560">Oxidoreductase</keyword>
<reference evidence="11 12" key="1">
    <citation type="submission" date="2024-01" db="EMBL/GenBank/DDBJ databases">
        <title>Complete genome of Cladobotryum mycophilum ATHUM6906.</title>
        <authorList>
            <person name="Christinaki A.C."/>
            <person name="Myridakis A.I."/>
            <person name="Kouvelis V.N."/>
        </authorList>
    </citation>
    <scope>NUCLEOTIDE SEQUENCE [LARGE SCALE GENOMIC DNA]</scope>
    <source>
        <strain evidence="11 12">ATHUM6906</strain>
    </source>
</reference>
<evidence type="ECO:0000256" key="4">
    <source>
        <dbReference type="ARBA" id="ARBA00022723"/>
    </source>
</evidence>
<accession>A0ABR0SC87</accession>
<evidence type="ECO:0000256" key="9">
    <source>
        <dbReference type="SAM" id="SignalP"/>
    </source>
</evidence>
<dbReference type="InterPro" id="IPR000028">
    <property type="entry name" value="Chloroperoxidase"/>
</dbReference>